<feature type="transmembrane region" description="Helical" evidence="8">
    <location>
        <begin position="362"/>
        <end position="383"/>
    </location>
</feature>
<comment type="caution">
    <text evidence="11">The sequence shown here is derived from an EMBL/GenBank/DDBJ whole genome shotgun (WGS) entry which is preliminary data.</text>
</comment>
<name>A0AA39JXY7_9AGAR</name>
<evidence type="ECO:0000259" key="9">
    <source>
        <dbReference type="Pfam" id="PF10568"/>
    </source>
</evidence>
<feature type="domain" description="Metaxin glutathione S-transferase" evidence="10">
    <location>
        <begin position="253"/>
        <end position="315"/>
    </location>
</feature>
<evidence type="ECO:0000256" key="4">
    <source>
        <dbReference type="ARBA" id="ARBA00022787"/>
    </source>
</evidence>
<dbReference type="Pfam" id="PF10568">
    <property type="entry name" value="Tom37"/>
    <property type="match status" value="1"/>
</dbReference>
<gene>
    <name evidence="11" type="ORF">EV421DRAFT_1200593</name>
</gene>
<keyword evidence="8" id="KW-0812">Transmembrane</keyword>
<reference evidence="11" key="1">
    <citation type="submission" date="2023-06" db="EMBL/GenBank/DDBJ databases">
        <authorList>
            <consortium name="Lawrence Berkeley National Laboratory"/>
            <person name="Ahrendt S."/>
            <person name="Sahu N."/>
            <person name="Indic B."/>
            <person name="Wong-Bajracharya J."/>
            <person name="Merenyi Z."/>
            <person name="Ke H.-M."/>
            <person name="Monk M."/>
            <person name="Kocsube S."/>
            <person name="Drula E."/>
            <person name="Lipzen A."/>
            <person name="Balint B."/>
            <person name="Henrissat B."/>
            <person name="Andreopoulos B."/>
            <person name="Martin F.M."/>
            <person name="Harder C.B."/>
            <person name="Rigling D."/>
            <person name="Ford K.L."/>
            <person name="Foster G.D."/>
            <person name="Pangilinan J."/>
            <person name="Papanicolaou A."/>
            <person name="Barry K."/>
            <person name="LaButti K."/>
            <person name="Viragh M."/>
            <person name="Koriabine M."/>
            <person name="Yan M."/>
            <person name="Riley R."/>
            <person name="Champramary S."/>
            <person name="Plett K.L."/>
            <person name="Tsai I.J."/>
            <person name="Slot J."/>
            <person name="Sipos G."/>
            <person name="Plett J."/>
            <person name="Nagy L.G."/>
            <person name="Grigoriev I.V."/>
        </authorList>
    </citation>
    <scope>NUCLEOTIDE SEQUENCE</scope>
    <source>
        <strain evidence="11">FPL87.14</strain>
    </source>
</reference>
<keyword evidence="3" id="KW-0813">Transport</keyword>
<dbReference type="InterPro" id="IPR050931">
    <property type="entry name" value="Mito_Protein_Transport_Metaxin"/>
</dbReference>
<dbReference type="Proteomes" id="UP001175226">
    <property type="component" value="Unassembled WGS sequence"/>
</dbReference>
<dbReference type="EMBL" id="JAUEPT010000006">
    <property type="protein sequence ID" value="KAK0450985.1"/>
    <property type="molecule type" value="Genomic_DNA"/>
</dbReference>
<keyword evidence="7 8" id="KW-0472">Membrane</keyword>
<dbReference type="InterPro" id="IPR036282">
    <property type="entry name" value="Glutathione-S-Trfase_C_sf"/>
</dbReference>
<evidence type="ECO:0008006" key="13">
    <source>
        <dbReference type="Google" id="ProtNLM"/>
    </source>
</evidence>
<organism evidence="11 12">
    <name type="scientific">Armillaria borealis</name>
    <dbReference type="NCBI Taxonomy" id="47425"/>
    <lineage>
        <taxon>Eukaryota</taxon>
        <taxon>Fungi</taxon>
        <taxon>Dikarya</taxon>
        <taxon>Basidiomycota</taxon>
        <taxon>Agaricomycotina</taxon>
        <taxon>Agaricomycetes</taxon>
        <taxon>Agaricomycetidae</taxon>
        <taxon>Agaricales</taxon>
        <taxon>Marasmiineae</taxon>
        <taxon>Physalacriaceae</taxon>
        <taxon>Armillaria</taxon>
    </lineage>
</organism>
<evidence type="ECO:0000259" key="10">
    <source>
        <dbReference type="Pfam" id="PF17171"/>
    </source>
</evidence>
<evidence type="ECO:0000256" key="7">
    <source>
        <dbReference type="ARBA" id="ARBA00023136"/>
    </source>
</evidence>
<dbReference type="SUPFAM" id="SSF47616">
    <property type="entry name" value="GST C-terminal domain-like"/>
    <property type="match status" value="1"/>
</dbReference>
<dbReference type="InterPro" id="IPR033468">
    <property type="entry name" value="Metaxin_GST"/>
</dbReference>
<keyword evidence="6" id="KW-0496">Mitochondrion</keyword>
<evidence type="ECO:0000256" key="8">
    <source>
        <dbReference type="SAM" id="Phobius"/>
    </source>
</evidence>
<keyword evidence="5" id="KW-0653">Protein transport</keyword>
<evidence type="ECO:0000256" key="6">
    <source>
        <dbReference type="ARBA" id="ARBA00023128"/>
    </source>
</evidence>
<evidence type="ECO:0000313" key="11">
    <source>
        <dbReference type="EMBL" id="KAK0450985.1"/>
    </source>
</evidence>
<dbReference type="InterPro" id="IPR019564">
    <property type="entry name" value="Sam37/metaxin_N"/>
</dbReference>
<dbReference type="CDD" id="cd03054">
    <property type="entry name" value="GST_N_Metaxin"/>
    <property type="match status" value="1"/>
</dbReference>
<dbReference type="GO" id="GO:0015031">
    <property type="term" value="P:protein transport"/>
    <property type="evidence" value="ECO:0007669"/>
    <property type="project" value="UniProtKB-KW"/>
</dbReference>
<dbReference type="Pfam" id="PF17171">
    <property type="entry name" value="GST_C_6"/>
    <property type="match status" value="1"/>
</dbReference>
<keyword evidence="4" id="KW-1000">Mitochondrion outer membrane</keyword>
<evidence type="ECO:0000256" key="5">
    <source>
        <dbReference type="ARBA" id="ARBA00022927"/>
    </source>
</evidence>
<comment type="similarity">
    <text evidence="2">Belongs to the metaxin family.</text>
</comment>
<evidence type="ECO:0000256" key="2">
    <source>
        <dbReference type="ARBA" id="ARBA00009170"/>
    </source>
</evidence>
<dbReference type="PANTHER" id="PTHR12289:SF41">
    <property type="entry name" value="FAILED AXON CONNECTIONS-RELATED"/>
    <property type="match status" value="1"/>
</dbReference>
<sequence length="385" mass="43855">MCVTSRMDLDGGRRQRGDHQIWRRVCLYMCCANNDHRVHVFPTLSLTMTESEIVLYIWPGQWGLHSFEPMCLAAVIFLQLSIPGKFSVVECTNPELSPTGTLPFISHQQHVVATLSAIMKYVTGLHEKTSRITVSLTASPKAQSVAWYEHCVSSVGDLVAHVFYAQHANWNELVYPALVKMYPIPQRYYVPLRIRDVYRKRLEASDLWTLPGEELGKKSFLERSKPDTEQPEKHKDRFLRVFEREKVAEKARAVFDIYSRLLDTKAYFYTDSPTSLDILVAAHIWILAQAPFPDALLKELLKNSYPSLVSHADRVISLAFPSPDSVVPTSRRKHSLMSLAPRFNIGRSSKAGAEHNFDSYNLLWFGLAVGGAALYMFKVPFLYDL</sequence>
<evidence type="ECO:0000256" key="3">
    <source>
        <dbReference type="ARBA" id="ARBA00022448"/>
    </source>
</evidence>
<dbReference type="PANTHER" id="PTHR12289">
    <property type="entry name" value="METAXIN RELATED"/>
    <property type="match status" value="1"/>
</dbReference>
<protein>
    <recommendedName>
        <fullName evidence="13">Mitochondrial outer membrane transport complex Sam37/metaxin N-terminal domain-containing protein</fullName>
    </recommendedName>
</protein>
<dbReference type="AlphaFoldDB" id="A0AA39JXY7"/>
<accession>A0AA39JXY7</accession>
<feature type="domain" description="Mitochondrial outer membrane transport complex Sam37/metaxin N-terminal" evidence="9">
    <location>
        <begin position="71"/>
        <end position="195"/>
    </location>
</feature>
<comment type="subcellular location">
    <subcellularLocation>
        <location evidence="1">Mitochondrion outer membrane</location>
    </subcellularLocation>
</comment>
<keyword evidence="8" id="KW-1133">Transmembrane helix</keyword>
<proteinExistence type="inferred from homology"/>
<dbReference type="GO" id="GO:0001401">
    <property type="term" value="C:SAM complex"/>
    <property type="evidence" value="ECO:0007669"/>
    <property type="project" value="InterPro"/>
</dbReference>
<evidence type="ECO:0000313" key="12">
    <source>
        <dbReference type="Proteomes" id="UP001175226"/>
    </source>
</evidence>
<keyword evidence="12" id="KW-1185">Reference proteome</keyword>
<dbReference type="GO" id="GO:0007005">
    <property type="term" value="P:mitochondrion organization"/>
    <property type="evidence" value="ECO:0007669"/>
    <property type="project" value="TreeGrafter"/>
</dbReference>
<evidence type="ECO:0000256" key="1">
    <source>
        <dbReference type="ARBA" id="ARBA00004294"/>
    </source>
</evidence>